<comment type="caution">
    <text evidence="2">The sequence shown here is derived from an EMBL/GenBank/DDBJ whole genome shotgun (WGS) entry which is preliminary data.</text>
</comment>
<name>A0A7W7VCG4_9PSEU</name>
<gene>
    <name evidence="2" type="ORF">FHR82_001202</name>
</gene>
<evidence type="ECO:0000259" key="1">
    <source>
        <dbReference type="Pfam" id="PF11716"/>
    </source>
</evidence>
<sequence length="218" mass="24134">MDREQRWRAIEQERLKLASLLDTLTAEEWDRPSLCEGWRVRDVAAHVSLAPQPPGVLDMLVWAVRARGRFHRLNHDISVAHADARPVAGLVADLRAHAASRRLPPFTNSRNILYDTLVHAQDIAIPLQRPHPMPVAAAADGATRVWSMGWPFWARRRLAGYRLVATDVEWQAGGGVREVSGPIEALLLLLTGRTAALHRLGGPGACALTAELGERRRA</sequence>
<accession>A0A7W7VCG4</accession>
<proteinExistence type="predicted"/>
<dbReference type="Gene3D" id="1.20.120.450">
    <property type="entry name" value="dinb family like domain"/>
    <property type="match status" value="1"/>
</dbReference>
<feature type="domain" description="Mycothiol-dependent maleylpyruvate isomerase metal-binding" evidence="1">
    <location>
        <begin position="12"/>
        <end position="101"/>
    </location>
</feature>
<evidence type="ECO:0000313" key="2">
    <source>
        <dbReference type="EMBL" id="MBB4904992.1"/>
    </source>
</evidence>
<protein>
    <submittedName>
        <fullName evidence="2">Uncharacterized protein (TIGR03083 family)</fullName>
    </submittedName>
</protein>
<dbReference type="InterPro" id="IPR024344">
    <property type="entry name" value="MDMPI_metal-binding"/>
</dbReference>
<keyword evidence="3" id="KW-1185">Reference proteome</keyword>
<dbReference type="EMBL" id="JACHJQ010000001">
    <property type="protein sequence ID" value="MBB4904992.1"/>
    <property type="molecule type" value="Genomic_DNA"/>
</dbReference>
<dbReference type="SUPFAM" id="SSF109854">
    <property type="entry name" value="DinB/YfiT-like putative metalloenzymes"/>
    <property type="match status" value="1"/>
</dbReference>
<organism evidence="2 3">
    <name type="scientific">Actinophytocola algeriensis</name>
    <dbReference type="NCBI Taxonomy" id="1768010"/>
    <lineage>
        <taxon>Bacteria</taxon>
        <taxon>Bacillati</taxon>
        <taxon>Actinomycetota</taxon>
        <taxon>Actinomycetes</taxon>
        <taxon>Pseudonocardiales</taxon>
        <taxon>Pseudonocardiaceae</taxon>
    </lineage>
</organism>
<dbReference type="NCBIfam" id="TIGR03083">
    <property type="entry name" value="maleylpyruvate isomerase family mycothiol-dependent enzyme"/>
    <property type="match status" value="1"/>
</dbReference>
<dbReference type="Proteomes" id="UP000520767">
    <property type="component" value="Unassembled WGS sequence"/>
</dbReference>
<dbReference type="InterPro" id="IPR017517">
    <property type="entry name" value="Maleyloyr_isom"/>
</dbReference>
<dbReference type="AlphaFoldDB" id="A0A7W7VCG4"/>
<dbReference type="InterPro" id="IPR034660">
    <property type="entry name" value="DinB/YfiT-like"/>
</dbReference>
<dbReference type="GO" id="GO:0046872">
    <property type="term" value="F:metal ion binding"/>
    <property type="evidence" value="ECO:0007669"/>
    <property type="project" value="InterPro"/>
</dbReference>
<dbReference type="Pfam" id="PF11716">
    <property type="entry name" value="MDMPI_N"/>
    <property type="match status" value="1"/>
</dbReference>
<evidence type="ECO:0000313" key="3">
    <source>
        <dbReference type="Proteomes" id="UP000520767"/>
    </source>
</evidence>
<reference evidence="2 3" key="1">
    <citation type="submission" date="2020-08" db="EMBL/GenBank/DDBJ databases">
        <title>Genomic Encyclopedia of Type Strains, Phase III (KMG-III): the genomes of soil and plant-associated and newly described type strains.</title>
        <authorList>
            <person name="Whitman W."/>
        </authorList>
    </citation>
    <scope>NUCLEOTIDE SEQUENCE [LARGE SCALE GENOMIC DNA]</scope>
    <source>
        <strain evidence="2 3">CECT 8960</strain>
    </source>
</reference>
<dbReference type="RefSeq" id="WP_184809158.1">
    <property type="nucleotide sequence ID" value="NZ_JACHJQ010000001.1"/>
</dbReference>